<evidence type="ECO:0000313" key="2">
    <source>
        <dbReference type="EMBL" id="KAG7528278.1"/>
    </source>
</evidence>
<sequence length="304" mass="33579">MASSLRATLIAMTINILDVIDASPFPERLASCSPNTDLVIRTSELSQLTRPILQCLVSAVDYPWTVIANATTQLEQKTISHRVSRMKMRAYVGAYGHLSRDWKCLGCSDKPFCLRGTPDLEAQQWPSAFLSCTGCLRGKRPCHDKILDSPVSLTTVRALDALFQKSVNQIFDDKDELVTSAQEYYRWKIGSEEEEEDLGDEEIKFLVNETLSAICWTRAKAEAHGDVEYKIRLGSSCTSGGIELDFPFASSGQAHEDIEAVEVEMQIEASGEGVDNAGPVARDDVGTGEDRTLIARFKHLIGLD</sequence>
<feature type="chain" id="PRO_5035455742" evidence="1">
    <location>
        <begin position="23"/>
        <end position="304"/>
    </location>
</feature>
<reference evidence="2" key="1">
    <citation type="submission" date="2020-04" db="EMBL/GenBank/DDBJ databases">
        <title>Analysis of mating type loci in Filobasidium floriforme.</title>
        <authorList>
            <person name="Nowrousian M."/>
        </authorList>
    </citation>
    <scope>NUCLEOTIDE SEQUENCE</scope>
    <source>
        <strain evidence="2">CBS 6242</strain>
    </source>
</reference>
<dbReference type="AlphaFoldDB" id="A0A8K0JF85"/>
<dbReference type="Proteomes" id="UP000812966">
    <property type="component" value="Unassembled WGS sequence"/>
</dbReference>
<comment type="caution">
    <text evidence="2">The sequence shown here is derived from an EMBL/GenBank/DDBJ whole genome shotgun (WGS) entry which is preliminary data.</text>
</comment>
<protein>
    <submittedName>
        <fullName evidence="2">Uncharacterized protein</fullName>
    </submittedName>
</protein>
<evidence type="ECO:0000256" key="1">
    <source>
        <dbReference type="SAM" id="SignalP"/>
    </source>
</evidence>
<keyword evidence="1" id="KW-0732">Signal</keyword>
<name>A0A8K0JF85_9TREE</name>
<proteinExistence type="predicted"/>
<accession>A0A8K0JF85</accession>
<feature type="signal peptide" evidence="1">
    <location>
        <begin position="1"/>
        <end position="22"/>
    </location>
</feature>
<evidence type="ECO:0000313" key="3">
    <source>
        <dbReference type="Proteomes" id="UP000812966"/>
    </source>
</evidence>
<gene>
    <name evidence="2" type="ORF">FFLO_06282</name>
</gene>
<keyword evidence="3" id="KW-1185">Reference proteome</keyword>
<dbReference type="EMBL" id="JABELV010000194">
    <property type="protein sequence ID" value="KAG7528278.1"/>
    <property type="molecule type" value="Genomic_DNA"/>
</dbReference>
<organism evidence="2 3">
    <name type="scientific">Filobasidium floriforme</name>
    <dbReference type="NCBI Taxonomy" id="5210"/>
    <lineage>
        <taxon>Eukaryota</taxon>
        <taxon>Fungi</taxon>
        <taxon>Dikarya</taxon>
        <taxon>Basidiomycota</taxon>
        <taxon>Agaricomycotina</taxon>
        <taxon>Tremellomycetes</taxon>
        <taxon>Filobasidiales</taxon>
        <taxon>Filobasidiaceae</taxon>
        <taxon>Filobasidium</taxon>
    </lineage>
</organism>